<proteinExistence type="predicted"/>
<gene>
    <name evidence="1" type="ORF">SLEP1_g29025</name>
</gene>
<sequence length="113" mass="12848">MIERAYLNRKSTTNLAKERAQACWVPRNPALGFDRTCTWVSSNPGAGFHGTQVPGSKEPNTWVLKNPRLGSKKPSKHWVLRARGTQQLDSMEPMPTFQRTHDWVRRSLVSVGF</sequence>
<reference evidence="1 2" key="1">
    <citation type="journal article" date="2021" name="Commun. Biol.">
        <title>The genome of Shorea leprosula (Dipterocarpaceae) highlights the ecological relevance of drought in aseasonal tropical rainforests.</title>
        <authorList>
            <person name="Ng K.K.S."/>
            <person name="Kobayashi M.J."/>
            <person name="Fawcett J.A."/>
            <person name="Hatakeyama M."/>
            <person name="Paape T."/>
            <person name="Ng C.H."/>
            <person name="Ang C.C."/>
            <person name="Tnah L.H."/>
            <person name="Lee C.T."/>
            <person name="Nishiyama T."/>
            <person name="Sese J."/>
            <person name="O'Brien M.J."/>
            <person name="Copetti D."/>
            <person name="Mohd Noor M.I."/>
            <person name="Ong R.C."/>
            <person name="Putra M."/>
            <person name="Sireger I.Z."/>
            <person name="Indrioko S."/>
            <person name="Kosugi Y."/>
            <person name="Izuno A."/>
            <person name="Isagi Y."/>
            <person name="Lee S.L."/>
            <person name="Shimizu K.K."/>
        </authorList>
    </citation>
    <scope>NUCLEOTIDE SEQUENCE [LARGE SCALE GENOMIC DNA]</scope>
    <source>
        <strain evidence="1">214</strain>
    </source>
</reference>
<accession>A0AAV5K1A2</accession>
<organism evidence="1 2">
    <name type="scientific">Rubroshorea leprosula</name>
    <dbReference type="NCBI Taxonomy" id="152421"/>
    <lineage>
        <taxon>Eukaryota</taxon>
        <taxon>Viridiplantae</taxon>
        <taxon>Streptophyta</taxon>
        <taxon>Embryophyta</taxon>
        <taxon>Tracheophyta</taxon>
        <taxon>Spermatophyta</taxon>
        <taxon>Magnoliopsida</taxon>
        <taxon>eudicotyledons</taxon>
        <taxon>Gunneridae</taxon>
        <taxon>Pentapetalae</taxon>
        <taxon>rosids</taxon>
        <taxon>malvids</taxon>
        <taxon>Malvales</taxon>
        <taxon>Dipterocarpaceae</taxon>
        <taxon>Rubroshorea</taxon>
    </lineage>
</organism>
<dbReference type="AlphaFoldDB" id="A0AAV5K1A2"/>
<name>A0AAV5K1A2_9ROSI</name>
<evidence type="ECO:0000313" key="2">
    <source>
        <dbReference type="Proteomes" id="UP001054252"/>
    </source>
</evidence>
<comment type="caution">
    <text evidence="1">The sequence shown here is derived from an EMBL/GenBank/DDBJ whole genome shotgun (WGS) entry which is preliminary data.</text>
</comment>
<evidence type="ECO:0000313" key="1">
    <source>
        <dbReference type="EMBL" id="GKV18681.1"/>
    </source>
</evidence>
<protein>
    <submittedName>
        <fullName evidence="1">Uncharacterized protein</fullName>
    </submittedName>
</protein>
<dbReference type="EMBL" id="BPVZ01000051">
    <property type="protein sequence ID" value="GKV18681.1"/>
    <property type="molecule type" value="Genomic_DNA"/>
</dbReference>
<keyword evidence="2" id="KW-1185">Reference proteome</keyword>
<dbReference type="Proteomes" id="UP001054252">
    <property type="component" value="Unassembled WGS sequence"/>
</dbReference>